<comment type="caution">
    <text evidence="13">The sequence shown here is derived from an EMBL/GenBank/DDBJ whole genome shotgun (WGS) entry which is preliminary data.</text>
</comment>
<dbReference type="InterPro" id="IPR017853">
    <property type="entry name" value="GH"/>
</dbReference>
<name>A0AAN9WIW0_9ORTH</name>
<evidence type="ECO:0000313" key="14">
    <source>
        <dbReference type="Proteomes" id="UP001378592"/>
    </source>
</evidence>
<proteinExistence type="inferred from homology"/>
<evidence type="ECO:0000259" key="12">
    <source>
        <dbReference type="Pfam" id="PF17450"/>
    </source>
</evidence>
<dbReference type="GO" id="GO:0016139">
    <property type="term" value="P:glycoside catabolic process"/>
    <property type="evidence" value="ECO:0007669"/>
    <property type="project" value="TreeGrafter"/>
</dbReference>
<gene>
    <name evidence="13" type="ORF">R5R35_013778</name>
</gene>
<dbReference type="InterPro" id="IPR013785">
    <property type="entry name" value="Aldolase_TIM"/>
</dbReference>
<evidence type="ECO:0000256" key="5">
    <source>
        <dbReference type="ARBA" id="ARBA00023098"/>
    </source>
</evidence>
<dbReference type="PANTHER" id="PTHR11452:SF86">
    <property type="entry name" value="ALPHA-GALACTOSIDASE"/>
    <property type="match status" value="1"/>
</dbReference>
<dbReference type="GO" id="GO:0009311">
    <property type="term" value="P:oligosaccharide metabolic process"/>
    <property type="evidence" value="ECO:0007669"/>
    <property type="project" value="TreeGrafter"/>
</dbReference>
<dbReference type="Pfam" id="PF16499">
    <property type="entry name" value="Melibiase_2"/>
    <property type="match status" value="1"/>
</dbReference>
<dbReference type="Gene3D" id="2.60.40.1180">
    <property type="entry name" value="Golgi alpha-mannosidase II"/>
    <property type="match status" value="1"/>
</dbReference>
<dbReference type="InterPro" id="IPR000111">
    <property type="entry name" value="Glyco_hydro_27/36_CS"/>
</dbReference>
<evidence type="ECO:0000256" key="2">
    <source>
        <dbReference type="ARBA" id="ARBA00009743"/>
    </source>
</evidence>
<organism evidence="13 14">
    <name type="scientific">Gryllus longicercus</name>
    <dbReference type="NCBI Taxonomy" id="2509291"/>
    <lineage>
        <taxon>Eukaryota</taxon>
        <taxon>Metazoa</taxon>
        <taxon>Ecdysozoa</taxon>
        <taxon>Arthropoda</taxon>
        <taxon>Hexapoda</taxon>
        <taxon>Insecta</taxon>
        <taxon>Pterygota</taxon>
        <taxon>Neoptera</taxon>
        <taxon>Polyneoptera</taxon>
        <taxon>Orthoptera</taxon>
        <taxon>Ensifera</taxon>
        <taxon>Gryllidea</taxon>
        <taxon>Grylloidea</taxon>
        <taxon>Gryllidae</taxon>
        <taxon>Gryllinae</taxon>
        <taxon>Gryllus</taxon>
    </lineage>
</organism>
<keyword evidence="4 10" id="KW-0378">Hydrolase</keyword>
<evidence type="ECO:0000256" key="11">
    <source>
        <dbReference type="SAM" id="SignalP"/>
    </source>
</evidence>
<accession>A0AAN9WIW0</accession>
<evidence type="ECO:0000256" key="3">
    <source>
        <dbReference type="ARBA" id="ARBA00011738"/>
    </source>
</evidence>
<reference evidence="13 14" key="1">
    <citation type="submission" date="2024-03" db="EMBL/GenBank/DDBJ databases">
        <title>The genome assembly and annotation of the cricket Gryllus longicercus Weissman &amp; Gray.</title>
        <authorList>
            <person name="Szrajer S."/>
            <person name="Gray D."/>
            <person name="Ylla G."/>
        </authorList>
    </citation>
    <scope>NUCLEOTIDE SEQUENCE [LARGE SCALE GENOMIC DNA]</scope>
    <source>
        <strain evidence="13">DAG 2021-001</strain>
        <tissue evidence="13">Whole body minus gut</tissue>
    </source>
</reference>
<comment type="similarity">
    <text evidence="2 10">Belongs to the glycosyl hydrolase 27 family.</text>
</comment>
<dbReference type="EC" id="3.2.1.-" evidence="10"/>
<dbReference type="Gene3D" id="3.20.20.70">
    <property type="entry name" value="Aldolase class I"/>
    <property type="match status" value="1"/>
</dbReference>
<dbReference type="PANTHER" id="PTHR11452">
    <property type="entry name" value="ALPHA-GALACTOSIDASE/ALPHA-N-ACETYLGALACTOSAMINIDASE"/>
    <property type="match status" value="1"/>
</dbReference>
<dbReference type="InterPro" id="IPR002241">
    <property type="entry name" value="Glyco_hydro_27"/>
</dbReference>
<evidence type="ECO:0000256" key="6">
    <source>
        <dbReference type="ARBA" id="ARBA00023157"/>
    </source>
</evidence>
<feature type="signal peptide" evidence="11">
    <location>
        <begin position="1"/>
        <end position="17"/>
    </location>
</feature>
<protein>
    <recommendedName>
        <fullName evidence="10">Alpha-galactosidase</fullName>
        <ecNumber evidence="10">3.2.1.-</ecNumber>
    </recommendedName>
</protein>
<dbReference type="CDD" id="cd14792">
    <property type="entry name" value="GH27"/>
    <property type="match status" value="1"/>
</dbReference>
<dbReference type="PROSITE" id="PS00512">
    <property type="entry name" value="ALPHA_GALACTOSIDASE"/>
    <property type="match status" value="1"/>
</dbReference>
<evidence type="ECO:0000256" key="4">
    <source>
        <dbReference type="ARBA" id="ARBA00022801"/>
    </source>
</evidence>
<dbReference type="Proteomes" id="UP001378592">
    <property type="component" value="Unassembled WGS sequence"/>
</dbReference>
<dbReference type="GO" id="GO:0004557">
    <property type="term" value="F:alpha-galactosidase activity"/>
    <property type="evidence" value="ECO:0007669"/>
    <property type="project" value="TreeGrafter"/>
</dbReference>
<dbReference type="PRINTS" id="PR00740">
    <property type="entry name" value="GLHYDRLASE27"/>
</dbReference>
<keyword evidence="5" id="KW-0443">Lipid metabolism</keyword>
<dbReference type="GO" id="GO:0005764">
    <property type="term" value="C:lysosome"/>
    <property type="evidence" value="ECO:0007669"/>
    <property type="project" value="UniProtKB-SubCell"/>
</dbReference>
<evidence type="ECO:0000256" key="1">
    <source>
        <dbReference type="ARBA" id="ARBA00004371"/>
    </source>
</evidence>
<dbReference type="Pfam" id="PF17450">
    <property type="entry name" value="Melibiase_2_C"/>
    <property type="match status" value="1"/>
</dbReference>
<feature type="domain" description="Alpha galactosidase A C-terminal" evidence="12">
    <location>
        <begin position="311"/>
        <end position="397"/>
    </location>
</feature>
<dbReference type="InterPro" id="IPR013780">
    <property type="entry name" value="Glyco_hydro_b"/>
</dbReference>
<sequence>MLCIFLASVLLLTGCSALNNGLALTPPMGWMSWERFRCIIDCQRFPDECISDRLFRTAADLLVSEGYAEAGYEYVIIDDCWLSKERDRNRRLQPDPERFPHGMKQLASYIHGKGLKFGMYENCGPTTCEGYPGSINHLQLDAQTFADWDVDYVKFDGCYVDIKILDKGYPAFGYYLNKTGRPMVYSCSWPYYYVEKGKKPNMKKVSKHCNLWRNYYDIQDSWAVVQAIIKWFGENHYEIDQYAGPGHWNDPDMLIIGNYGLSLDQSKTQMAIWAILAAPLIMSNDLRTIRPEFKDILLNREIIAINQDVLGIQGRRVKKEKDISVWIRPVTPVGYTHSYAVALASNRVHGDPYIYSVKLNEIGLINPAGYKFKDLYGDKECILYPHQNLTVRINPSGKHFCKVTLVRVDFKLKSSSHLQLMFRKITAGLMLKCVDSGYAEKIEFS</sequence>
<evidence type="ECO:0000256" key="9">
    <source>
        <dbReference type="ARBA" id="ARBA00023295"/>
    </source>
</evidence>
<evidence type="ECO:0000313" key="13">
    <source>
        <dbReference type="EMBL" id="KAK7872544.1"/>
    </source>
</evidence>
<keyword evidence="14" id="KW-1185">Reference proteome</keyword>
<dbReference type="EMBL" id="JAZDUA010000023">
    <property type="protein sequence ID" value="KAK7872544.1"/>
    <property type="molecule type" value="Genomic_DNA"/>
</dbReference>
<keyword evidence="6 10" id="KW-1015">Disulfide bond</keyword>
<keyword evidence="11" id="KW-0732">Signal</keyword>
<dbReference type="GO" id="GO:0019377">
    <property type="term" value="P:glycolipid catabolic process"/>
    <property type="evidence" value="ECO:0007669"/>
    <property type="project" value="UniProtKB-ARBA"/>
</dbReference>
<comment type="subcellular location">
    <subcellularLocation>
        <location evidence="1">Lysosome</location>
    </subcellularLocation>
</comment>
<comment type="subunit">
    <text evidence="3 10">Homodimer.</text>
</comment>
<feature type="chain" id="PRO_5042888677" description="Alpha-galactosidase" evidence="11">
    <location>
        <begin position="18"/>
        <end position="445"/>
    </location>
</feature>
<evidence type="ECO:0000256" key="7">
    <source>
        <dbReference type="ARBA" id="ARBA00023180"/>
    </source>
</evidence>
<dbReference type="AlphaFoldDB" id="A0AAN9WIW0"/>
<dbReference type="SUPFAM" id="SSF51011">
    <property type="entry name" value="Glycosyl hydrolase domain"/>
    <property type="match status" value="1"/>
</dbReference>
<evidence type="ECO:0000256" key="8">
    <source>
        <dbReference type="ARBA" id="ARBA00023228"/>
    </source>
</evidence>
<keyword evidence="7" id="KW-0325">Glycoprotein</keyword>
<keyword evidence="8" id="KW-0458">Lysosome</keyword>
<evidence type="ECO:0000256" key="10">
    <source>
        <dbReference type="RuleBase" id="RU361168"/>
    </source>
</evidence>
<dbReference type="InterPro" id="IPR035373">
    <property type="entry name" value="Melibiase/NAGA_C"/>
</dbReference>
<keyword evidence="9 10" id="KW-0326">Glycosidase</keyword>
<dbReference type="GO" id="GO:0016020">
    <property type="term" value="C:membrane"/>
    <property type="evidence" value="ECO:0007669"/>
    <property type="project" value="GOC"/>
</dbReference>
<dbReference type="FunFam" id="3.20.20.70:FF:000070">
    <property type="entry name" value="Alpha-galactosidase"/>
    <property type="match status" value="1"/>
</dbReference>
<dbReference type="SUPFAM" id="SSF51445">
    <property type="entry name" value="(Trans)glycosidases"/>
    <property type="match status" value="1"/>
</dbReference>